<keyword evidence="7 10" id="KW-1133">Transmembrane helix</keyword>
<dbReference type="PANTHER" id="PTHR45772">
    <property type="entry name" value="CONSERVED COMPONENT OF ABC TRANSPORTER FOR NATURAL AMINO ACIDS-RELATED"/>
    <property type="match status" value="1"/>
</dbReference>
<dbReference type="AlphaFoldDB" id="A0A6I4M825"/>
<dbReference type="RefSeq" id="WP_151592114.1">
    <property type="nucleotide sequence ID" value="NZ_WBMS02000003.1"/>
</dbReference>
<dbReference type="InterPro" id="IPR043428">
    <property type="entry name" value="LivM-like"/>
</dbReference>
<feature type="transmembrane region" description="Helical" evidence="10">
    <location>
        <begin position="6"/>
        <end position="27"/>
    </location>
</feature>
<keyword evidence="4 10" id="KW-0812">Transmembrane</keyword>
<dbReference type="CDD" id="cd03219">
    <property type="entry name" value="ABC_Mj1267_LivG_branched"/>
    <property type="match status" value="1"/>
</dbReference>
<feature type="transmembrane region" description="Helical" evidence="10">
    <location>
        <begin position="34"/>
        <end position="51"/>
    </location>
</feature>
<comment type="subcellular location">
    <subcellularLocation>
        <location evidence="1">Cell membrane</location>
        <topology evidence="1">Multi-pass membrane protein</topology>
    </subcellularLocation>
</comment>
<dbReference type="InterPro" id="IPR001851">
    <property type="entry name" value="ABC_transp_permease"/>
</dbReference>
<keyword evidence="8 10" id="KW-0472">Membrane</keyword>
<feature type="transmembrane region" description="Helical" evidence="10">
    <location>
        <begin position="576"/>
        <end position="595"/>
    </location>
</feature>
<dbReference type="InterPro" id="IPR051120">
    <property type="entry name" value="ABC_AA/LPS_Transport"/>
</dbReference>
<dbReference type="EMBL" id="WBMS02000003">
    <property type="protein sequence ID" value="MVZ99900.1"/>
    <property type="molecule type" value="Genomic_DNA"/>
</dbReference>
<proteinExistence type="predicted"/>
<feature type="transmembrane region" description="Helical" evidence="10">
    <location>
        <begin position="57"/>
        <end position="81"/>
    </location>
</feature>
<keyword evidence="2" id="KW-0813">Transport</keyword>
<organism evidence="12 13">
    <name type="scientific">Actinomadura physcomitrii</name>
    <dbReference type="NCBI Taxonomy" id="2650748"/>
    <lineage>
        <taxon>Bacteria</taxon>
        <taxon>Bacillati</taxon>
        <taxon>Actinomycetota</taxon>
        <taxon>Actinomycetes</taxon>
        <taxon>Streptosporangiales</taxon>
        <taxon>Thermomonosporaceae</taxon>
        <taxon>Actinomadura</taxon>
    </lineage>
</organism>
<evidence type="ECO:0000256" key="4">
    <source>
        <dbReference type="ARBA" id="ARBA00022692"/>
    </source>
</evidence>
<feature type="transmembrane region" description="Helical" evidence="10">
    <location>
        <begin position="225"/>
        <end position="249"/>
    </location>
</feature>
<evidence type="ECO:0000256" key="3">
    <source>
        <dbReference type="ARBA" id="ARBA00022475"/>
    </source>
</evidence>
<feature type="transmembrane region" description="Helical" evidence="10">
    <location>
        <begin position="536"/>
        <end position="564"/>
    </location>
</feature>
<feature type="transmembrane region" description="Helical" evidence="10">
    <location>
        <begin position="261"/>
        <end position="279"/>
    </location>
</feature>
<feature type="transmembrane region" description="Helical" evidence="10">
    <location>
        <begin position="403"/>
        <end position="423"/>
    </location>
</feature>
<reference evidence="12" key="1">
    <citation type="submission" date="2019-12" db="EMBL/GenBank/DDBJ databases">
        <title>Actinomadura physcomitrii sp. nov., a novel actinomycete isolated from moss [Physcomitrium sphaericum (Ludw) Fuernr].</title>
        <authorList>
            <person name="Zhuang X."/>
        </authorList>
    </citation>
    <scope>NUCLEOTIDE SEQUENCE [LARGE SCALE GENOMIC DNA]</scope>
    <source>
        <strain evidence="12">LD22</strain>
    </source>
</reference>
<dbReference type="SMART" id="SM00382">
    <property type="entry name" value="AAA"/>
    <property type="match status" value="1"/>
</dbReference>
<keyword evidence="6 12" id="KW-0067">ATP-binding</keyword>
<evidence type="ECO:0000256" key="7">
    <source>
        <dbReference type="ARBA" id="ARBA00022989"/>
    </source>
</evidence>
<dbReference type="InterPro" id="IPR003593">
    <property type="entry name" value="AAA+_ATPase"/>
</dbReference>
<keyword evidence="5" id="KW-0547">Nucleotide-binding</keyword>
<evidence type="ECO:0000256" key="9">
    <source>
        <dbReference type="SAM" id="MobiDB-lite"/>
    </source>
</evidence>
<dbReference type="InterPro" id="IPR032823">
    <property type="entry name" value="BCA_ABC_TP_C"/>
</dbReference>
<accession>A0A6I4M825</accession>
<feature type="region of interest" description="Disordered" evidence="9">
    <location>
        <begin position="618"/>
        <end position="661"/>
    </location>
</feature>
<feature type="domain" description="ABC transporter" evidence="11">
    <location>
        <begin position="671"/>
        <end position="914"/>
    </location>
</feature>
<dbReference type="Gene3D" id="3.40.50.300">
    <property type="entry name" value="P-loop containing nucleotide triphosphate hydrolases"/>
    <property type="match status" value="1"/>
</dbReference>
<dbReference type="GO" id="GO:0016887">
    <property type="term" value="F:ATP hydrolysis activity"/>
    <property type="evidence" value="ECO:0007669"/>
    <property type="project" value="InterPro"/>
</dbReference>
<evidence type="ECO:0000256" key="8">
    <source>
        <dbReference type="ARBA" id="ARBA00023136"/>
    </source>
</evidence>
<evidence type="ECO:0000256" key="6">
    <source>
        <dbReference type="ARBA" id="ARBA00022840"/>
    </source>
</evidence>
<dbReference type="CDD" id="cd06582">
    <property type="entry name" value="TM_PBP1_LivH_like"/>
    <property type="match status" value="1"/>
</dbReference>
<dbReference type="InterPro" id="IPR003439">
    <property type="entry name" value="ABC_transporter-like_ATP-bd"/>
</dbReference>
<feature type="compositionally biased region" description="Low complexity" evidence="9">
    <location>
        <begin position="628"/>
        <end position="640"/>
    </location>
</feature>
<dbReference type="GO" id="GO:0005886">
    <property type="term" value="C:plasma membrane"/>
    <property type="evidence" value="ECO:0007669"/>
    <property type="project" value="UniProtKB-SubCell"/>
</dbReference>
<dbReference type="Pfam" id="PF02653">
    <property type="entry name" value="BPD_transp_2"/>
    <property type="match status" value="2"/>
</dbReference>
<feature type="transmembrane region" description="Helical" evidence="10">
    <location>
        <begin position="456"/>
        <end position="474"/>
    </location>
</feature>
<dbReference type="Pfam" id="PF00005">
    <property type="entry name" value="ABC_tran"/>
    <property type="match status" value="1"/>
</dbReference>
<keyword evidence="3" id="KW-1003">Cell membrane</keyword>
<evidence type="ECO:0000256" key="2">
    <source>
        <dbReference type="ARBA" id="ARBA00022448"/>
    </source>
</evidence>
<dbReference type="CDD" id="cd06581">
    <property type="entry name" value="TM_PBP1_LivM_like"/>
    <property type="match status" value="1"/>
</dbReference>
<dbReference type="SUPFAM" id="SSF52540">
    <property type="entry name" value="P-loop containing nucleoside triphosphate hydrolases"/>
    <property type="match status" value="1"/>
</dbReference>
<feature type="transmembrane region" description="Helical" evidence="10">
    <location>
        <begin position="505"/>
        <end position="524"/>
    </location>
</feature>
<feature type="compositionally biased region" description="Basic and acidic residues" evidence="9">
    <location>
        <begin position="641"/>
        <end position="651"/>
    </location>
</feature>
<sequence length="935" mass="97636">MNDFVKFLIIGLGGGGVYALLALGVVVTYRGSGVVNFANGAFALIGAAVYYEASTAVPLPAAVVLALLAGALAGFLVQVLIMHRMRNASPLTRVFATLGLLTLVQEAAKHRYGSDAVFVDSLLPTDSVTVLPGITVGEDRLILLGITVVLFGVLYAVYRRTRFGLATTGVAENELAMSTLGWSPMAVAATNWAIGGALSALAGALLVPIVGLAPTSLTLTIIPALSAALVGGFRSLPLTLLGGLLVGVLESEATRYITSPGWSTAAPFAVIVIILVIRGRALPLRSHLTDRLPRVGTGRIRPRILIPLVVVMLASLWIFDGSWSAAVTTGAIYALVCMSLVVLTGYAGQLSLAQFSLAGIGALASSRLADAGGLPFPVAALLGVLITVPVALIVALPALRARGVNLAVVTMGLAVVLNAVVLANPKYTGGVLRGTVVPEPKIFGFSVFATRHPERYAALAVVLLVLIGLVVSNLRRGRAGRRMIAVRDNERAAASLGISVVGAKLYAFGIGGTIAAIAGVLLAFRNPNVQFDQFDTFSSISVVLLAVIGGIGLISGSVVGALGAAGAVMELILSRFFDVSGWFVLLSAILLVLVVRQSPDGVVVHNIQTRARIAKRLRAGRGPDGERSSSTGSGAPSDAGAGDREADEKPAEPAGVSETRRAPRAVRGRVFELRDITMRFGGVTALQDVSLSVAPGEVVGLIGPNGAGKTTLIDVATGFLRSYEGSVLLDGRPIDRWNAVRRARGGLTRSFQSLELFEDLEVDANIRAASDQRSVLKDALDLVRPDNSPLSEAAVASVREFRLQPWLDKLPGDLPYGQRRLVAIARAVATSPSVLLLDEPAAGLDEVSTRELAALIRRLAEQWRMGILLIEHDVSMVLNTCDKIVALDFGRVVATGTPEEIRNNSKVVESYLGSSAQEQQNTAVSEAAVGPSGGN</sequence>
<dbReference type="Pfam" id="PF12399">
    <property type="entry name" value="BCA_ABC_TP_C"/>
    <property type="match status" value="1"/>
</dbReference>
<name>A0A6I4M825_9ACTN</name>
<feature type="transmembrane region" description="Helical" evidence="10">
    <location>
        <begin position="192"/>
        <end position="213"/>
    </location>
</feature>
<evidence type="ECO:0000256" key="10">
    <source>
        <dbReference type="SAM" id="Phobius"/>
    </source>
</evidence>
<keyword evidence="13" id="KW-1185">Reference proteome</keyword>
<dbReference type="GO" id="GO:0005524">
    <property type="term" value="F:ATP binding"/>
    <property type="evidence" value="ECO:0007669"/>
    <property type="project" value="UniProtKB-KW"/>
</dbReference>
<evidence type="ECO:0000313" key="13">
    <source>
        <dbReference type="Proteomes" id="UP000462055"/>
    </source>
</evidence>
<evidence type="ECO:0000313" key="12">
    <source>
        <dbReference type="EMBL" id="MVZ99900.1"/>
    </source>
</evidence>
<feature type="transmembrane region" description="Helical" evidence="10">
    <location>
        <begin position="141"/>
        <end position="158"/>
    </location>
</feature>
<feature type="transmembrane region" description="Helical" evidence="10">
    <location>
        <begin position="325"/>
        <end position="343"/>
    </location>
</feature>
<dbReference type="InterPro" id="IPR027417">
    <property type="entry name" value="P-loop_NTPase"/>
</dbReference>
<protein>
    <submittedName>
        <fullName evidence="12">ATP-binding cassette domain-containing protein</fullName>
    </submittedName>
</protein>
<evidence type="ECO:0000259" key="11">
    <source>
        <dbReference type="PROSITE" id="PS50893"/>
    </source>
</evidence>
<gene>
    <name evidence="12" type="ORF">F8568_005795</name>
</gene>
<feature type="transmembrane region" description="Helical" evidence="10">
    <location>
        <begin position="374"/>
        <end position="396"/>
    </location>
</feature>
<evidence type="ECO:0000256" key="1">
    <source>
        <dbReference type="ARBA" id="ARBA00004651"/>
    </source>
</evidence>
<feature type="transmembrane region" description="Helical" evidence="10">
    <location>
        <begin position="300"/>
        <end position="319"/>
    </location>
</feature>
<dbReference type="PROSITE" id="PS50893">
    <property type="entry name" value="ABC_TRANSPORTER_2"/>
    <property type="match status" value="1"/>
</dbReference>
<dbReference type="Proteomes" id="UP000462055">
    <property type="component" value="Unassembled WGS sequence"/>
</dbReference>
<dbReference type="GO" id="GO:0015658">
    <property type="term" value="F:branched-chain amino acid transmembrane transporter activity"/>
    <property type="evidence" value="ECO:0007669"/>
    <property type="project" value="InterPro"/>
</dbReference>
<evidence type="ECO:0000256" key="5">
    <source>
        <dbReference type="ARBA" id="ARBA00022741"/>
    </source>
</evidence>
<comment type="caution">
    <text evidence="12">The sequence shown here is derived from an EMBL/GenBank/DDBJ whole genome shotgun (WGS) entry which is preliminary data.</text>
</comment>